<keyword evidence="1" id="KW-0378">Hydrolase</keyword>
<dbReference type="GeneID" id="28818766"/>
<organism evidence="3 4">
    <name type="scientific">Mollisia scopiformis</name>
    <name type="common">Conifer needle endophyte fungus</name>
    <name type="synonym">Phialocephala scopiformis</name>
    <dbReference type="NCBI Taxonomy" id="149040"/>
    <lineage>
        <taxon>Eukaryota</taxon>
        <taxon>Fungi</taxon>
        <taxon>Dikarya</taxon>
        <taxon>Ascomycota</taxon>
        <taxon>Pezizomycotina</taxon>
        <taxon>Leotiomycetes</taxon>
        <taxon>Helotiales</taxon>
        <taxon>Mollisiaceae</taxon>
        <taxon>Mollisia</taxon>
    </lineage>
</organism>
<dbReference type="KEGG" id="psco:LY89DRAFT_580038"/>
<dbReference type="FunFam" id="3.90.79.10:FF:000019">
    <property type="entry name" value="Thiamin pyrophosphokinase, putative"/>
    <property type="match status" value="1"/>
</dbReference>
<keyword evidence="3" id="KW-0418">Kinase</keyword>
<dbReference type="SUPFAM" id="SSF55811">
    <property type="entry name" value="Nudix"/>
    <property type="match status" value="1"/>
</dbReference>
<evidence type="ECO:0000313" key="4">
    <source>
        <dbReference type="Proteomes" id="UP000070700"/>
    </source>
</evidence>
<dbReference type="STRING" id="149040.A0A194XHT0"/>
<dbReference type="InterPro" id="IPR000086">
    <property type="entry name" value="NUDIX_hydrolase_dom"/>
</dbReference>
<accession>A0A194XHT0</accession>
<dbReference type="RefSeq" id="XP_018074046.1">
    <property type="nucleotide sequence ID" value="XM_018209040.1"/>
</dbReference>
<dbReference type="Gene3D" id="3.90.79.10">
    <property type="entry name" value="Nucleoside Triphosphate Pyrophosphohydrolase"/>
    <property type="match status" value="1"/>
</dbReference>
<dbReference type="PANTHER" id="PTHR13622:SF11">
    <property type="entry name" value="THIAMIN PYROPHOSPHOKINASE"/>
    <property type="match status" value="1"/>
</dbReference>
<dbReference type="GO" id="GO:0016301">
    <property type="term" value="F:kinase activity"/>
    <property type="evidence" value="ECO:0007669"/>
    <property type="project" value="UniProtKB-KW"/>
</dbReference>
<proteinExistence type="predicted"/>
<feature type="non-terminal residue" evidence="3">
    <location>
        <position position="1"/>
    </location>
</feature>
<evidence type="ECO:0000256" key="1">
    <source>
        <dbReference type="ARBA" id="ARBA00022801"/>
    </source>
</evidence>
<dbReference type="PROSITE" id="PS51462">
    <property type="entry name" value="NUDIX"/>
    <property type="match status" value="1"/>
</dbReference>
<dbReference type="OrthoDB" id="10261522at2759"/>
<dbReference type="GO" id="GO:0044715">
    <property type="term" value="F:8-oxo-dGDP phosphatase activity"/>
    <property type="evidence" value="ECO:0007669"/>
    <property type="project" value="TreeGrafter"/>
</dbReference>
<dbReference type="Pfam" id="PF00293">
    <property type="entry name" value="NUDIX"/>
    <property type="match status" value="1"/>
</dbReference>
<dbReference type="AlphaFoldDB" id="A0A194XHT0"/>
<dbReference type="EMBL" id="KQ947410">
    <property type="protein sequence ID" value="KUJ19691.1"/>
    <property type="molecule type" value="Genomic_DNA"/>
</dbReference>
<keyword evidence="4" id="KW-1185">Reference proteome</keyword>
<dbReference type="PANTHER" id="PTHR13622">
    <property type="entry name" value="THIAMIN PYROPHOSPHOKINASE"/>
    <property type="match status" value="1"/>
</dbReference>
<reference evidence="3 4" key="1">
    <citation type="submission" date="2015-10" db="EMBL/GenBank/DDBJ databases">
        <title>Full genome of DAOMC 229536 Phialocephala scopiformis, a fungal endophyte of spruce producing the potent anti-insectan compound rugulosin.</title>
        <authorList>
            <consortium name="DOE Joint Genome Institute"/>
            <person name="Walker A.K."/>
            <person name="Frasz S.L."/>
            <person name="Seifert K.A."/>
            <person name="Miller J.D."/>
            <person name="Mondo S.J."/>
            <person name="Labutti K."/>
            <person name="Lipzen A."/>
            <person name="Dockter R."/>
            <person name="Kennedy M."/>
            <person name="Grigoriev I.V."/>
            <person name="Spatafora J.W."/>
        </authorList>
    </citation>
    <scope>NUCLEOTIDE SEQUENCE [LARGE SCALE GENOMIC DNA]</scope>
    <source>
        <strain evidence="3 4">CBS 120377</strain>
    </source>
</reference>
<evidence type="ECO:0000259" key="2">
    <source>
        <dbReference type="PROSITE" id="PS51462"/>
    </source>
</evidence>
<dbReference type="InParanoid" id="A0A194XHT0"/>
<sequence length="316" mass="35306">KSNLQIIKDCDNFPYDVPGERERYAALISSLWTFHLPNDPRPHGYILDSVVQKMPWTKDFHLDPTMKEVHLLQPAGESWQAECSLAIDALLDLARLINVFPKLGAERDEQFSIIGAQFPIGVERSASSLLGIIGRGVHMTVYTKTPSGIKFWIARRNLTKHAYAGKLDNAVAGGIALGEDPLECLIREAEEETGMSEELVRGHVKAAGNISWLYISDTQAGGELGLMNAGISYVYDLEVGGEIVLKPVDGDVHEFLLMDVEDVQEAMRNGEFKCVCANVMMDFFIRHRFITEENEEDYGELVRKLHRELPFPTGSA</sequence>
<feature type="domain" description="Nudix hydrolase" evidence="2">
    <location>
        <begin position="132"/>
        <end position="280"/>
    </location>
</feature>
<protein>
    <submittedName>
        <fullName evidence="3">Putative thiamin pyrophosphokinase</fullName>
    </submittedName>
</protein>
<dbReference type="InterPro" id="IPR020084">
    <property type="entry name" value="NUDIX_hydrolase_CS"/>
</dbReference>
<dbReference type="CDD" id="cd03676">
    <property type="entry name" value="NUDIX_Tnr3_like"/>
    <property type="match status" value="1"/>
</dbReference>
<dbReference type="Proteomes" id="UP000070700">
    <property type="component" value="Unassembled WGS sequence"/>
</dbReference>
<evidence type="ECO:0000313" key="3">
    <source>
        <dbReference type="EMBL" id="KUJ19691.1"/>
    </source>
</evidence>
<name>A0A194XHT0_MOLSC</name>
<gene>
    <name evidence="3" type="ORF">LY89DRAFT_580038</name>
</gene>
<dbReference type="PROSITE" id="PS00893">
    <property type="entry name" value="NUDIX_BOX"/>
    <property type="match status" value="1"/>
</dbReference>
<dbReference type="FunCoup" id="A0A194XHT0">
    <property type="interactions" value="67"/>
</dbReference>
<dbReference type="InterPro" id="IPR015797">
    <property type="entry name" value="NUDIX_hydrolase-like_dom_sf"/>
</dbReference>
<keyword evidence="3" id="KW-0808">Transferase</keyword>